<dbReference type="EMBL" id="JAPAIK010000007">
    <property type="protein sequence ID" value="MCW1071845.1"/>
    <property type="molecule type" value="Genomic_DNA"/>
</dbReference>
<comment type="caution">
    <text evidence="1">The sequence shown here is derived from an EMBL/GenBank/DDBJ whole genome shotgun (WGS) entry which is preliminary data.</text>
</comment>
<dbReference type="AlphaFoldDB" id="A0AAW5TIR2"/>
<protein>
    <submittedName>
        <fullName evidence="1">DUF1366 domain-containing protein</fullName>
    </submittedName>
</protein>
<organism evidence="1 2">
    <name type="scientific">Streptococcus anginosus</name>
    <dbReference type="NCBI Taxonomy" id="1328"/>
    <lineage>
        <taxon>Bacteria</taxon>
        <taxon>Bacillati</taxon>
        <taxon>Bacillota</taxon>
        <taxon>Bacilli</taxon>
        <taxon>Lactobacillales</taxon>
        <taxon>Streptococcaceae</taxon>
        <taxon>Streptococcus</taxon>
        <taxon>Streptococcus anginosus group</taxon>
    </lineage>
</organism>
<gene>
    <name evidence="1" type="ORF">OJ930_01985</name>
</gene>
<sequence>MKLEFLSKSVDYVGGEPYKTRVVLGNSEGAIYPVFFDPDFISKESGELFKLALDKIFFVNFPDKAETDKFNQIDEQLEKNKKAGEANKQKVEDVATLTDVLISLAITRDGGMEQSAYAKVAAIIKPLIKDKRYFNNDIVSMPYPLDTNPKWAQGTATIFKFQMQQSEGYTYQNQTVAEMLQKGVLTIVMPKIE</sequence>
<name>A0AAW5TIR2_STRAP</name>
<dbReference type="RefSeq" id="WP_264344547.1">
    <property type="nucleotide sequence ID" value="NZ_JAPAIJ010000001.1"/>
</dbReference>
<evidence type="ECO:0000313" key="2">
    <source>
        <dbReference type="Proteomes" id="UP001208853"/>
    </source>
</evidence>
<proteinExistence type="predicted"/>
<dbReference type="InterPro" id="IPR009796">
    <property type="entry name" value="DUF1366"/>
</dbReference>
<accession>A0AAW5TIR2</accession>
<evidence type="ECO:0000313" key="1">
    <source>
        <dbReference type="EMBL" id="MCW1071845.1"/>
    </source>
</evidence>
<dbReference type="Pfam" id="PF07104">
    <property type="entry name" value="DUF1366"/>
    <property type="match status" value="1"/>
</dbReference>
<reference evidence="1" key="1">
    <citation type="submission" date="2022-10" db="EMBL/GenBank/DDBJ databases">
        <title>Comparative genomic study of S. anginosus.</title>
        <authorList>
            <person name="Prasad A."/>
            <person name="Ene A."/>
            <person name="Jablonska S."/>
            <person name="Du J."/>
            <person name="Wolfe A.J."/>
            <person name="Putonti C."/>
        </authorList>
    </citation>
    <scope>NUCLEOTIDE SEQUENCE</scope>
    <source>
        <strain evidence="1">UMB6888</strain>
    </source>
</reference>
<dbReference type="Proteomes" id="UP001208853">
    <property type="component" value="Unassembled WGS sequence"/>
</dbReference>